<accession>A0A6G4EAP0</accession>
<sequence>MAIGQLNIYKKTKLDVAIERAKYYEKVTDGKGYYLNYSGGKDSILTKLILDLADVKYDAHYNITGIDPPEVVYFIRKQKDIQMHQHEKSIFELIVEKLMPPTRMVRYCCEVLKEHGGEDRFNVTGVRWAESNRRKKTRLDVEFDRYGSQSKEAIEKRKIFLNSDNDEKRRMLEMCSIKGKHILNPIIDFTDEEVWEVIRYYNLEYPELYDQGFCRIGCIGCPLSKKKNRIMEFKRYPKFKENYIKTFKRMIDHRNELGKETQWKTGEEVFEWWMNG</sequence>
<gene>
    <name evidence="2" type="ORF">FC797_19690</name>
</gene>
<dbReference type="SUPFAM" id="SSF52402">
    <property type="entry name" value="Adenine nucleotide alpha hydrolases-like"/>
    <property type="match status" value="1"/>
</dbReference>
<feature type="domain" description="Phosphoadenosine phosphosulphate reductase" evidence="1">
    <location>
        <begin position="35"/>
        <end position="222"/>
    </location>
</feature>
<dbReference type="RefSeq" id="WP_064506484.1">
    <property type="nucleotide sequence ID" value="NZ_JACBEX010000013.1"/>
</dbReference>
<evidence type="ECO:0000259" key="1">
    <source>
        <dbReference type="Pfam" id="PF01507"/>
    </source>
</evidence>
<dbReference type="InterPro" id="IPR050128">
    <property type="entry name" value="Sulfate_adenylyltrnsfr_sub2"/>
</dbReference>
<dbReference type="PANTHER" id="PTHR43196">
    <property type="entry name" value="SULFATE ADENYLYLTRANSFERASE SUBUNIT 2"/>
    <property type="match status" value="1"/>
</dbReference>
<evidence type="ECO:0000313" key="2">
    <source>
        <dbReference type="EMBL" id="NFG53439.1"/>
    </source>
</evidence>
<dbReference type="InterPro" id="IPR002500">
    <property type="entry name" value="PAPS_reduct_dom"/>
</dbReference>
<dbReference type="Gene3D" id="3.40.50.620">
    <property type="entry name" value="HUPs"/>
    <property type="match status" value="1"/>
</dbReference>
<dbReference type="EMBL" id="SWPD01000062">
    <property type="protein sequence ID" value="NFG53439.1"/>
    <property type="molecule type" value="Genomic_DNA"/>
</dbReference>
<proteinExistence type="predicted"/>
<reference evidence="2" key="1">
    <citation type="submission" date="2019-04" db="EMBL/GenBank/DDBJ databases">
        <title>Genome sequencing of Clostridium botulinum Groups I-IV and Clostridium butyricum.</title>
        <authorList>
            <person name="Brunt J."/>
            <person name="Van Vliet A.H.M."/>
            <person name="Stringer S.C."/>
            <person name="Carter A.T."/>
            <person name="Peck M.W."/>
        </authorList>
    </citation>
    <scope>NUCLEOTIDE SEQUENCE</scope>
    <source>
        <strain evidence="2">IFR 18/034</strain>
    </source>
</reference>
<comment type="caution">
    <text evidence="2">The sequence shown here is derived from an EMBL/GenBank/DDBJ whole genome shotgun (WGS) entry which is preliminary data.</text>
</comment>
<dbReference type="PANTHER" id="PTHR43196:SF2">
    <property type="entry name" value="PHOSPHOADENOSINE PHOSPHOSULFATE REDUCTASE"/>
    <property type="match status" value="1"/>
</dbReference>
<organism evidence="2">
    <name type="scientific">Clostridium sporogenes</name>
    <dbReference type="NCBI Taxonomy" id="1509"/>
    <lineage>
        <taxon>Bacteria</taxon>
        <taxon>Bacillati</taxon>
        <taxon>Bacillota</taxon>
        <taxon>Clostridia</taxon>
        <taxon>Eubacteriales</taxon>
        <taxon>Clostridiaceae</taxon>
        <taxon>Clostridium</taxon>
    </lineage>
</organism>
<dbReference type="GO" id="GO:0003824">
    <property type="term" value="F:catalytic activity"/>
    <property type="evidence" value="ECO:0007669"/>
    <property type="project" value="InterPro"/>
</dbReference>
<protein>
    <submittedName>
        <fullName evidence="2">Phosphoadenosine phosphosulfate reductase</fullName>
    </submittedName>
</protein>
<dbReference type="InterPro" id="IPR014729">
    <property type="entry name" value="Rossmann-like_a/b/a_fold"/>
</dbReference>
<dbReference type="AlphaFoldDB" id="A0A6G4EAP0"/>
<name>A0A6G4EAP0_CLOSG</name>
<dbReference type="Pfam" id="PF01507">
    <property type="entry name" value="PAPS_reduct"/>
    <property type="match status" value="1"/>
</dbReference>